<keyword evidence="2" id="KW-1185">Reference proteome</keyword>
<comment type="caution">
    <text evidence="1">The sequence shown here is derived from an EMBL/GenBank/DDBJ whole genome shotgun (WGS) entry which is preliminary data.</text>
</comment>
<dbReference type="EMBL" id="JOJP01000001">
    <property type="protein sequence ID" value="KEI71395.1"/>
    <property type="molecule type" value="Genomic_DNA"/>
</dbReference>
<accession>A0A081KB69</accession>
<dbReference type="AlphaFoldDB" id="A0A081KB69"/>
<reference evidence="1 2" key="1">
    <citation type="submission" date="2014-06" db="EMBL/GenBank/DDBJ databases">
        <title>Whole Genome Sequences of Three Symbiotic Endozoicomonas Bacteria.</title>
        <authorList>
            <person name="Neave M.J."/>
            <person name="Apprill A."/>
            <person name="Voolstra C.R."/>
        </authorList>
    </citation>
    <scope>NUCLEOTIDE SEQUENCE [LARGE SCALE GENOMIC DNA]</scope>
    <source>
        <strain evidence="1 2">DSM 22380</strain>
    </source>
</reference>
<evidence type="ECO:0000313" key="1">
    <source>
        <dbReference type="EMBL" id="KEI71395.1"/>
    </source>
</evidence>
<protein>
    <submittedName>
        <fullName evidence="1">Uncharacterized protein</fullName>
    </submittedName>
</protein>
<gene>
    <name evidence="1" type="ORF">GV64_12150</name>
</gene>
<dbReference type="RefSeq" id="WP_020582988.1">
    <property type="nucleotide sequence ID" value="NZ_JOJP01000001.1"/>
</dbReference>
<name>A0A081KB69_9GAMM</name>
<dbReference type="Proteomes" id="UP000027997">
    <property type="component" value="Unassembled WGS sequence"/>
</dbReference>
<sequence length="85" mass="9828">MKWIPTPYRFLSALILIFLLFPSIHTLAFSFSKESFCSAASELMEAVEEEDIDEENEGNAIKKYDYMPYQLRVTPDGDIKNCLQN</sequence>
<evidence type="ECO:0000313" key="2">
    <source>
        <dbReference type="Proteomes" id="UP000027997"/>
    </source>
</evidence>
<proteinExistence type="predicted"/>
<organism evidence="1 2">
    <name type="scientific">Endozoicomonas elysicola</name>
    <dbReference type="NCBI Taxonomy" id="305900"/>
    <lineage>
        <taxon>Bacteria</taxon>
        <taxon>Pseudomonadati</taxon>
        <taxon>Pseudomonadota</taxon>
        <taxon>Gammaproteobacteria</taxon>
        <taxon>Oceanospirillales</taxon>
        <taxon>Endozoicomonadaceae</taxon>
        <taxon>Endozoicomonas</taxon>
    </lineage>
</organism>